<keyword evidence="2" id="KW-1185">Reference proteome</keyword>
<name>A0ABD0NWQ9_CIRMR</name>
<evidence type="ECO:0000313" key="2">
    <source>
        <dbReference type="Proteomes" id="UP001529510"/>
    </source>
</evidence>
<sequence>TLLHFRSAICTLGRISALHLHCPEGGFTDSPPPPKASAVGVVDHSICLHLSIQVMQSKSLLSK</sequence>
<protein>
    <submittedName>
        <fullName evidence="1">Uncharacterized protein</fullName>
    </submittedName>
</protein>
<evidence type="ECO:0000313" key="1">
    <source>
        <dbReference type="EMBL" id="KAL0165496.1"/>
    </source>
</evidence>
<comment type="caution">
    <text evidence="1">The sequence shown here is derived from an EMBL/GenBank/DDBJ whole genome shotgun (WGS) entry which is preliminary data.</text>
</comment>
<feature type="non-terminal residue" evidence="1">
    <location>
        <position position="1"/>
    </location>
</feature>
<proteinExistence type="predicted"/>
<feature type="non-terminal residue" evidence="1">
    <location>
        <position position="63"/>
    </location>
</feature>
<dbReference type="EMBL" id="JAMKFB020000019">
    <property type="protein sequence ID" value="KAL0165496.1"/>
    <property type="molecule type" value="Genomic_DNA"/>
</dbReference>
<dbReference type="Proteomes" id="UP001529510">
    <property type="component" value="Unassembled WGS sequence"/>
</dbReference>
<organism evidence="1 2">
    <name type="scientific">Cirrhinus mrigala</name>
    <name type="common">Mrigala</name>
    <dbReference type="NCBI Taxonomy" id="683832"/>
    <lineage>
        <taxon>Eukaryota</taxon>
        <taxon>Metazoa</taxon>
        <taxon>Chordata</taxon>
        <taxon>Craniata</taxon>
        <taxon>Vertebrata</taxon>
        <taxon>Euteleostomi</taxon>
        <taxon>Actinopterygii</taxon>
        <taxon>Neopterygii</taxon>
        <taxon>Teleostei</taxon>
        <taxon>Ostariophysi</taxon>
        <taxon>Cypriniformes</taxon>
        <taxon>Cyprinidae</taxon>
        <taxon>Labeoninae</taxon>
        <taxon>Labeonini</taxon>
        <taxon>Cirrhinus</taxon>
    </lineage>
</organism>
<gene>
    <name evidence="1" type="ORF">M9458_037340</name>
</gene>
<dbReference type="AlphaFoldDB" id="A0ABD0NWQ9"/>
<accession>A0ABD0NWQ9</accession>
<reference evidence="1 2" key="1">
    <citation type="submission" date="2024-05" db="EMBL/GenBank/DDBJ databases">
        <title>Genome sequencing and assembly of Indian major carp, Cirrhinus mrigala (Hamilton, 1822).</title>
        <authorList>
            <person name="Mohindra V."/>
            <person name="Chowdhury L.M."/>
            <person name="Lal K."/>
            <person name="Jena J.K."/>
        </authorList>
    </citation>
    <scope>NUCLEOTIDE SEQUENCE [LARGE SCALE GENOMIC DNA]</scope>
    <source>
        <strain evidence="1">CM1030</strain>
        <tissue evidence="1">Blood</tissue>
    </source>
</reference>